<feature type="compositionally biased region" description="Low complexity" evidence="1">
    <location>
        <begin position="261"/>
        <end position="282"/>
    </location>
</feature>
<dbReference type="SUPFAM" id="SSF88723">
    <property type="entry name" value="PIN domain-like"/>
    <property type="match status" value="1"/>
</dbReference>
<organism evidence="3 4">
    <name type="scientific">Candidatus Mycosynbacter amalyticus</name>
    <dbReference type="NCBI Taxonomy" id="2665156"/>
    <lineage>
        <taxon>Bacteria</taxon>
        <taxon>Candidatus Saccharimonadota</taxon>
        <taxon>Candidatus Saccharimonadota incertae sedis</taxon>
        <taxon>Candidatus Mycosynbacter</taxon>
    </lineage>
</organism>
<feature type="region of interest" description="Disordered" evidence="1">
    <location>
        <begin position="225"/>
        <end position="319"/>
    </location>
</feature>
<reference evidence="3" key="1">
    <citation type="journal article" date="2021" name="Nat. Microbiol.">
        <title>Cocultivation of an ultrasmall environmental parasitic bacterium with lytic ability against bacteria associated with wastewater foams.</title>
        <authorList>
            <person name="Batinovic S."/>
            <person name="Rose J.J.A."/>
            <person name="Ratcliffe J."/>
            <person name="Seviour R.J."/>
            <person name="Petrovski S."/>
        </authorList>
    </citation>
    <scope>NUCLEOTIDE SEQUENCE</scope>
    <source>
        <strain evidence="3">JR1</strain>
    </source>
</reference>
<keyword evidence="4" id="KW-1185">Reference proteome</keyword>
<evidence type="ECO:0000313" key="3">
    <source>
        <dbReference type="EMBL" id="QHN42901.1"/>
    </source>
</evidence>
<feature type="domain" description="PIN" evidence="2">
    <location>
        <begin position="33"/>
        <end position="139"/>
    </location>
</feature>
<dbReference type="PANTHER" id="PTHR11603">
    <property type="entry name" value="AAA FAMILY ATPASE"/>
    <property type="match status" value="1"/>
</dbReference>
<dbReference type="EMBL" id="CP045921">
    <property type="protein sequence ID" value="QHN42901.1"/>
    <property type="molecule type" value="Genomic_DNA"/>
</dbReference>
<proteinExistence type="predicted"/>
<dbReference type="CDD" id="cd09877">
    <property type="entry name" value="PIN_YacL-like"/>
    <property type="match status" value="1"/>
</dbReference>
<dbReference type="Pfam" id="PF18477">
    <property type="entry name" value="PIN_9"/>
    <property type="match status" value="1"/>
</dbReference>
<evidence type="ECO:0000256" key="1">
    <source>
        <dbReference type="SAM" id="MobiDB-lite"/>
    </source>
</evidence>
<evidence type="ECO:0000313" key="4">
    <source>
        <dbReference type="Proteomes" id="UP001059824"/>
    </source>
</evidence>
<evidence type="ECO:0000259" key="2">
    <source>
        <dbReference type="SMART" id="SM00670"/>
    </source>
</evidence>
<gene>
    <name evidence="3" type="ORF">GII36_03490</name>
</gene>
<dbReference type="SMART" id="SM00670">
    <property type="entry name" value="PINc"/>
    <property type="match status" value="1"/>
</dbReference>
<dbReference type="PANTHER" id="PTHR11603:SF147">
    <property type="entry name" value="MEMBRANE PROTEIN"/>
    <property type="match status" value="1"/>
</dbReference>
<protein>
    <recommendedName>
        <fullName evidence="2">PIN domain-containing protein</fullName>
    </recommendedName>
</protein>
<dbReference type="Proteomes" id="UP001059824">
    <property type="component" value="Chromosome"/>
</dbReference>
<dbReference type="KEGG" id="mama:GII36_03490"/>
<dbReference type="InterPro" id="IPR052041">
    <property type="entry name" value="Nucleic_acid_metab_PIN/TRAM"/>
</dbReference>
<name>A0A857MP78_9BACT</name>
<dbReference type="RefSeq" id="WP_260762509.1">
    <property type="nucleotide sequence ID" value="NZ_CP045921.1"/>
</dbReference>
<dbReference type="AlphaFoldDB" id="A0A857MP78"/>
<dbReference type="InterPro" id="IPR041120">
    <property type="entry name" value="PIN_9"/>
</dbReference>
<dbReference type="InterPro" id="IPR002716">
    <property type="entry name" value="PIN_dom"/>
</dbReference>
<sequence length="319" mass="34755">MEYLLLIIALVILAETTYTVVATSSRSKKVARQSVYVDTSVLIDGRILAIAEAGFVPGELVIPRSVLRELQLLADGGDSDKRAKARKGLDLVRKLQAIDQVSVRIMQDGVAERGVDEQLIELAKKYHGSVCTVDYNLNKVAQVEGVQVLNINELAKNIRAVHMPGESATIELVTRGQDSHQGVGYLEDGTMVVVEQAAKQVGSKVEVEFIRVLQTDAGKMMFARLAGSKPGKPSKSDSQPVKKLIQRKSGGRKPEQQKQLSTPVEAPVVTPTPTSSQKSKPTMHTETKPPRTSGRRPSQRRSSKPKSGEDSLISLIDKQ</sequence>
<dbReference type="InterPro" id="IPR029060">
    <property type="entry name" value="PIN-like_dom_sf"/>
</dbReference>
<feature type="compositionally biased region" description="Basic residues" evidence="1">
    <location>
        <begin position="293"/>
        <end position="304"/>
    </location>
</feature>
<accession>A0A857MP78</accession>
<dbReference type="Gene3D" id="3.40.50.1010">
    <property type="entry name" value="5'-nuclease"/>
    <property type="match status" value="1"/>
</dbReference>